<dbReference type="Proteomes" id="UP000219514">
    <property type="component" value="Unassembled WGS sequence"/>
</dbReference>
<gene>
    <name evidence="1" type="ORF">SAMN06893097_103126</name>
</gene>
<protein>
    <submittedName>
        <fullName evidence="1">Uncharacterized protein</fullName>
    </submittedName>
</protein>
<proteinExistence type="predicted"/>
<keyword evidence="2" id="KW-1185">Reference proteome</keyword>
<sequence>MTIPTLAVGQPVPDVLLPLPARPPAPPVSRHRGCYWDHEQGAWRAHAPLPLPRPAPE</sequence>
<evidence type="ECO:0000313" key="2">
    <source>
        <dbReference type="Proteomes" id="UP000219514"/>
    </source>
</evidence>
<name>A0A285EAD8_9ACTN</name>
<evidence type="ECO:0000313" key="1">
    <source>
        <dbReference type="EMBL" id="SNX95957.1"/>
    </source>
</evidence>
<dbReference type="AlphaFoldDB" id="A0A285EAD8"/>
<dbReference type="RefSeq" id="WP_172442350.1">
    <property type="nucleotide sequence ID" value="NZ_JACHXB010000004.1"/>
</dbReference>
<accession>A0A285EAD8</accession>
<organism evidence="1 2">
    <name type="scientific">Geodermatophilus sabuli</name>
    <dbReference type="NCBI Taxonomy" id="1564158"/>
    <lineage>
        <taxon>Bacteria</taxon>
        <taxon>Bacillati</taxon>
        <taxon>Actinomycetota</taxon>
        <taxon>Actinomycetes</taxon>
        <taxon>Geodermatophilales</taxon>
        <taxon>Geodermatophilaceae</taxon>
        <taxon>Geodermatophilus</taxon>
    </lineage>
</organism>
<dbReference type="EMBL" id="OBDO01000003">
    <property type="protein sequence ID" value="SNX95957.1"/>
    <property type="molecule type" value="Genomic_DNA"/>
</dbReference>
<reference evidence="1 2" key="1">
    <citation type="submission" date="2017-09" db="EMBL/GenBank/DDBJ databases">
        <authorList>
            <person name="Ehlers B."/>
            <person name="Leendertz F.H."/>
        </authorList>
    </citation>
    <scope>NUCLEOTIDE SEQUENCE [LARGE SCALE GENOMIC DNA]</scope>
    <source>
        <strain evidence="1 2">DSM 46844</strain>
    </source>
</reference>